<proteinExistence type="inferred from homology"/>
<evidence type="ECO:0000313" key="4">
    <source>
        <dbReference type="Proteomes" id="UP000317835"/>
    </source>
</evidence>
<dbReference type="Gene3D" id="1.20.1600.10">
    <property type="entry name" value="Outer membrane efflux proteins (OEP)"/>
    <property type="match status" value="1"/>
</dbReference>
<gene>
    <name evidence="3" type="primary">czcC_4</name>
    <name evidence="3" type="ORF">ElP_37400</name>
</gene>
<reference evidence="3 4" key="1">
    <citation type="submission" date="2019-02" db="EMBL/GenBank/DDBJ databases">
        <title>Deep-cultivation of Planctomycetes and their phenomic and genomic characterization uncovers novel biology.</title>
        <authorList>
            <person name="Wiegand S."/>
            <person name="Jogler M."/>
            <person name="Boedeker C."/>
            <person name="Pinto D."/>
            <person name="Vollmers J."/>
            <person name="Rivas-Marin E."/>
            <person name="Kohn T."/>
            <person name="Peeters S.H."/>
            <person name="Heuer A."/>
            <person name="Rast P."/>
            <person name="Oberbeckmann S."/>
            <person name="Bunk B."/>
            <person name="Jeske O."/>
            <person name="Meyerdierks A."/>
            <person name="Storesund J.E."/>
            <person name="Kallscheuer N."/>
            <person name="Luecker S."/>
            <person name="Lage O.M."/>
            <person name="Pohl T."/>
            <person name="Merkel B.J."/>
            <person name="Hornburger P."/>
            <person name="Mueller R.-W."/>
            <person name="Bruemmer F."/>
            <person name="Labrenz M."/>
            <person name="Spormann A.M."/>
            <person name="Op den Camp H."/>
            <person name="Overmann J."/>
            <person name="Amann R."/>
            <person name="Jetten M.S.M."/>
            <person name="Mascher T."/>
            <person name="Medema M.H."/>
            <person name="Devos D.P."/>
            <person name="Kaster A.-K."/>
            <person name="Ovreas L."/>
            <person name="Rohde M."/>
            <person name="Galperin M.Y."/>
            <person name="Jogler C."/>
        </authorList>
    </citation>
    <scope>NUCLEOTIDE SEQUENCE [LARGE SCALE GENOMIC DNA]</scope>
    <source>
        <strain evidence="3 4">ElP</strain>
    </source>
</reference>
<feature type="region of interest" description="Disordered" evidence="2">
    <location>
        <begin position="429"/>
        <end position="461"/>
    </location>
</feature>
<dbReference type="AlphaFoldDB" id="A0A518H4S1"/>
<dbReference type="Proteomes" id="UP000317835">
    <property type="component" value="Chromosome"/>
</dbReference>
<dbReference type="InterPro" id="IPR003423">
    <property type="entry name" value="OMP_efflux"/>
</dbReference>
<organism evidence="3 4">
    <name type="scientific">Tautonia plasticadhaerens</name>
    <dbReference type="NCBI Taxonomy" id="2527974"/>
    <lineage>
        <taxon>Bacteria</taxon>
        <taxon>Pseudomonadati</taxon>
        <taxon>Planctomycetota</taxon>
        <taxon>Planctomycetia</taxon>
        <taxon>Isosphaerales</taxon>
        <taxon>Isosphaeraceae</taxon>
        <taxon>Tautonia</taxon>
    </lineage>
</organism>
<comment type="similarity">
    <text evidence="1">Belongs to the outer membrane factor (OMF) (TC 1.B.17) family.</text>
</comment>
<dbReference type="RefSeq" id="WP_145271687.1">
    <property type="nucleotide sequence ID" value="NZ_CP036426.1"/>
</dbReference>
<dbReference type="EMBL" id="CP036426">
    <property type="protein sequence ID" value="QDV35832.1"/>
    <property type="molecule type" value="Genomic_DNA"/>
</dbReference>
<dbReference type="PANTHER" id="PTHR30203:SF24">
    <property type="entry name" value="BLR4935 PROTEIN"/>
    <property type="match status" value="1"/>
</dbReference>
<name>A0A518H4S1_9BACT</name>
<dbReference type="PANTHER" id="PTHR30203">
    <property type="entry name" value="OUTER MEMBRANE CATION EFFLUX PROTEIN"/>
    <property type="match status" value="1"/>
</dbReference>
<accession>A0A518H4S1</accession>
<dbReference type="Pfam" id="PF02321">
    <property type="entry name" value="OEP"/>
    <property type="match status" value="1"/>
</dbReference>
<feature type="compositionally biased region" description="Pro residues" evidence="2">
    <location>
        <begin position="434"/>
        <end position="445"/>
    </location>
</feature>
<dbReference type="InterPro" id="IPR010131">
    <property type="entry name" value="MdtP/NodT-like"/>
</dbReference>
<dbReference type="GO" id="GO:0015562">
    <property type="term" value="F:efflux transmembrane transporter activity"/>
    <property type="evidence" value="ECO:0007669"/>
    <property type="project" value="InterPro"/>
</dbReference>
<feature type="compositionally biased region" description="Gly residues" evidence="2">
    <location>
        <begin position="446"/>
        <end position="461"/>
    </location>
</feature>
<keyword evidence="4" id="KW-1185">Reference proteome</keyword>
<evidence type="ECO:0000256" key="2">
    <source>
        <dbReference type="SAM" id="MobiDB-lite"/>
    </source>
</evidence>
<dbReference type="SUPFAM" id="SSF56954">
    <property type="entry name" value="Outer membrane efflux proteins (OEP)"/>
    <property type="match status" value="1"/>
</dbReference>
<protein>
    <submittedName>
        <fullName evidence="3">Cobalt-zinc-cadmium resistance protein CzcC</fullName>
    </submittedName>
</protein>
<sequence length="461" mass="50488">MTMLWLVAIAFQAVPPVPPPLPDARPMEASTRIGPGPDAPPGSSMGLADLERIALEHNPTVAQAAERIGQSLGNADQAGRPPNPFFAWNSQSIGAGGTIGTQGGFLQQQVVTGGKLRISRRGYEVDVEAARWALAAQRQRVVNGVRLRFWQTLAAQGEVQLRRDLVSMAEEVVLLVREKVETGHASEADLLLAENDAEQHRIDLDQIRNRSLNTWREFAAFLGRPGMPPARLEGDLERDAIPFSWEPTLARLLVESPEVKVAELNVVRAGYRLRRQEVEPIPDLILRGGAAHDPDSHDTLGIVRVYVDLPLWDRNQGNIVTARHALVDVRRDLDRIRLSIEQRLARRYNQVQTSQSNVRRFRDRIIPNALRAFELYSGSFRDEDASYSRVQSSLGAYADATIKYLRQIEELRNAETAIVGMLLVEEGSVEGGTPRPPGGGIPNSPPGGGAPVGSLLPGGSG</sequence>
<dbReference type="KEGG" id="tpla:ElP_37400"/>
<dbReference type="OrthoDB" id="9791261at2"/>
<evidence type="ECO:0000256" key="1">
    <source>
        <dbReference type="ARBA" id="ARBA00007613"/>
    </source>
</evidence>
<evidence type="ECO:0000313" key="3">
    <source>
        <dbReference type="EMBL" id="QDV35832.1"/>
    </source>
</evidence>